<gene>
    <name evidence="2" type="ORF">PCOR1329_LOCUS17514</name>
</gene>
<keyword evidence="3" id="KW-1185">Reference proteome</keyword>
<feature type="transmembrane region" description="Helical" evidence="1">
    <location>
        <begin position="173"/>
        <end position="194"/>
    </location>
</feature>
<protein>
    <recommendedName>
        <fullName evidence="4">H(+)-exporting diphosphatase</fullName>
    </recommendedName>
</protein>
<sequence>MRPVIQHRFISRCFEQFRRGADCGARRAEQSCTVWRTWLATSICSSAVVMLGTLGLMVGRSGARASRGVPMRRRFFRSRVLPFLHAHASRHASYTYPRGDLLVREAMGAEEGYPEGPERAMFVVSELKASAALFAAFAFGALNLPSALTISEFRITSSASSVSTSRPAPDSDLLQAFVVLDVLTLGFMLICVVVSQLLMYRLSDGSYGSEVYGTDEEHDPRDSALGRLATQYGTEFGTARVAFDFGVVTILLATLVRTWTVFGSTIALPVTGVIGMSAVIVGVFYARVGNISEGLRPLLEASQAWHPWVHLGAFSQGIRWTFSAFMEDMLVHLRDILIYSRHLRQ</sequence>
<evidence type="ECO:0000313" key="2">
    <source>
        <dbReference type="EMBL" id="CAK0813682.1"/>
    </source>
</evidence>
<name>A0ABN9R4H3_9DINO</name>
<organism evidence="2 3">
    <name type="scientific">Prorocentrum cordatum</name>
    <dbReference type="NCBI Taxonomy" id="2364126"/>
    <lineage>
        <taxon>Eukaryota</taxon>
        <taxon>Sar</taxon>
        <taxon>Alveolata</taxon>
        <taxon>Dinophyceae</taxon>
        <taxon>Prorocentrales</taxon>
        <taxon>Prorocentraceae</taxon>
        <taxon>Prorocentrum</taxon>
    </lineage>
</organism>
<evidence type="ECO:0000256" key="1">
    <source>
        <dbReference type="SAM" id="Phobius"/>
    </source>
</evidence>
<feature type="transmembrane region" description="Helical" evidence="1">
    <location>
        <begin position="241"/>
        <end position="260"/>
    </location>
</feature>
<evidence type="ECO:0008006" key="4">
    <source>
        <dbReference type="Google" id="ProtNLM"/>
    </source>
</evidence>
<keyword evidence="1" id="KW-0812">Transmembrane</keyword>
<evidence type="ECO:0000313" key="3">
    <source>
        <dbReference type="Proteomes" id="UP001189429"/>
    </source>
</evidence>
<feature type="transmembrane region" description="Helical" evidence="1">
    <location>
        <begin position="131"/>
        <end position="153"/>
    </location>
</feature>
<reference evidence="2" key="1">
    <citation type="submission" date="2023-10" db="EMBL/GenBank/DDBJ databases">
        <authorList>
            <person name="Chen Y."/>
            <person name="Shah S."/>
            <person name="Dougan E. K."/>
            <person name="Thang M."/>
            <person name="Chan C."/>
        </authorList>
    </citation>
    <scope>NUCLEOTIDE SEQUENCE [LARGE SCALE GENOMIC DNA]</scope>
</reference>
<feature type="transmembrane region" description="Helical" evidence="1">
    <location>
        <begin position="266"/>
        <end position="286"/>
    </location>
</feature>
<keyword evidence="1" id="KW-0472">Membrane</keyword>
<comment type="caution">
    <text evidence="2">The sequence shown here is derived from an EMBL/GenBank/DDBJ whole genome shotgun (WGS) entry which is preliminary data.</text>
</comment>
<dbReference type="EMBL" id="CAUYUJ010005446">
    <property type="protein sequence ID" value="CAK0813682.1"/>
    <property type="molecule type" value="Genomic_DNA"/>
</dbReference>
<keyword evidence="1" id="KW-1133">Transmembrane helix</keyword>
<accession>A0ABN9R4H3</accession>
<dbReference type="Proteomes" id="UP001189429">
    <property type="component" value="Unassembled WGS sequence"/>
</dbReference>
<feature type="non-terminal residue" evidence="2">
    <location>
        <position position="345"/>
    </location>
</feature>
<proteinExistence type="predicted"/>